<evidence type="ECO:0000313" key="1">
    <source>
        <dbReference type="EMBL" id="MBT9314551.1"/>
    </source>
</evidence>
<keyword evidence="2" id="KW-1185">Reference proteome</keyword>
<comment type="caution">
    <text evidence="1">The sequence shown here is derived from an EMBL/GenBank/DDBJ whole genome shotgun (WGS) entry which is preliminary data.</text>
</comment>
<reference evidence="1" key="2">
    <citation type="journal article" date="2021" name="Mar. Drugs">
        <title>Genome Reduction and Secondary Metabolism of the Marine Sponge-Associated Cyanobacterium Leptothoe.</title>
        <authorList>
            <person name="Konstantinou D."/>
            <person name="Popin R.V."/>
            <person name="Fewer D.P."/>
            <person name="Sivonen K."/>
            <person name="Gkelis S."/>
        </authorList>
    </citation>
    <scope>NUCLEOTIDE SEQUENCE</scope>
    <source>
        <strain evidence="1">TAU-MAC 1115</strain>
    </source>
</reference>
<evidence type="ECO:0000313" key="2">
    <source>
        <dbReference type="Proteomes" id="UP000717364"/>
    </source>
</evidence>
<dbReference type="EMBL" id="JADOES010000005">
    <property type="protein sequence ID" value="MBT9314551.1"/>
    <property type="molecule type" value="Genomic_DNA"/>
</dbReference>
<dbReference type="Proteomes" id="UP000717364">
    <property type="component" value="Unassembled WGS sequence"/>
</dbReference>
<dbReference type="AlphaFoldDB" id="A0A947DCG4"/>
<reference evidence="1" key="1">
    <citation type="submission" date="2020-11" db="EMBL/GenBank/DDBJ databases">
        <authorList>
            <person name="Konstantinou D."/>
            <person name="Gkelis S."/>
            <person name="Popin R."/>
            <person name="Fewer D."/>
            <person name="Sivonen K."/>
        </authorList>
    </citation>
    <scope>NUCLEOTIDE SEQUENCE</scope>
    <source>
        <strain evidence="1">TAU-MAC 1115</strain>
    </source>
</reference>
<protein>
    <submittedName>
        <fullName evidence="1">Uncharacterized protein</fullName>
    </submittedName>
</protein>
<organism evidence="1 2">
    <name type="scientific">Leptothoe spongobia TAU-MAC 1115</name>
    <dbReference type="NCBI Taxonomy" id="1967444"/>
    <lineage>
        <taxon>Bacteria</taxon>
        <taxon>Bacillati</taxon>
        <taxon>Cyanobacteriota</taxon>
        <taxon>Cyanophyceae</taxon>
        <taxon>Nodosilineales</taxon>
        <taxon>Cymatolegaceae</taxon>
        <taxon>Leptothoe</taxon>
        <taxon>Leptothoe spongobia</taxon>
    </lineage>
</organism>
<name>A0A947DCG4_9CYAN</name>
<sequence length="50" mass="5496">MTVLATLNTRFESFTLETLLAEITRWIDTGVSLFQAELADINQANAPPTA</sequence>
<accession>A0A947DCG4</accession>
<proteinExistence type="predicted"/>
<gene>
    <name evidence="1" type="ORF">IXB50_03830</name>
</gene>